<accession>A0A4Y2K2F0</accession>
<sequence>MEETVVKETDPIASVYDCSSSQELQKADSLPPKDSQELPETDLVRTVPNEEIAELLQNYSQRRRRSSSTTSASSVV</sequence>
<evidence type="ECO:0000313" key="2">
    <source>
        <dbReference type="EMBL" id="GBM95696.1"/>
    </source>
</evidence>
<gene>
    <name evidence="2" type="ORF">AVEN_93185_1</name>
</gene>
<feature type="compositionally biased region" description="Basic and acidic residues" evidence="1">
    <location>
        <begin position="1"/>
        <end position="10"/>
    </location>
</feature>
<comment type="caution">
    <text evidence="2">The sequence shown here is derived from an EMBL/GenBank/DDBJ whole genome shotgun (WGS) entry which is preliminary data.</text>
</comment>
<dbReference type="EMBL" id="BGPR01004082">
    <property type="protein sequence ID" value="GBM95696.1"/>
    <property type="molecule type" value="Genomic_DNA"/>
</dbReference>
<protein>
    <submittedName>
        <fullName evidence="2">Uncharacterized protein</fullName>
    </submittedName>
</protein>
<reference evidence="2 3" key="1">
    <citation type="journal article" date="2019" name="Sci. Rep.">
        <title>Orb-weaving spider Araneus ventricosus genome elucidates the spidroin gene catalogue.</title>
        <authorList>
            <person name="Kono N."/>
            <person name="Nakamura H."/>
            <person name="Ohtoshi R."/>
            <person name="Moran D.A.P."/>
            <person name="Shinohara A."/>
            <person name="Yoshida Y."/>
            <person name="Fujiwara M."/>
            <person name="Mori M."/>
            <person name="Tomita M."/>
            <person name="Arakawa K."/>
        </authorList>
    </citation>
    <scope>NUCLEOTIDE SEQUENCE [LARGE SCALE GENOMIC DNA]</scope>
</reference>
<keyword evidence="3" id="KW-1185">Reference proteome</keyword>
<name>A0A4Y2K2F0_ARAVE</name>
<dbReference type="AlphaFoldDB" id="A0A4Y2K2F0"/>
<feature type="region of interest" description="Disordered" evidence="1">
    <location>
        <begin position="57"/>
        <end position="76"/>
    </location>
</feature>
<dbReference type="Proteomes" id="UP000499080">
    <property type="component" value="Unassembled WGS sequence"/>
</dbReference>
<feature type="non-terminal residue" evidence="2">
    <location>
        <position position="76"/>
    </location>
</feature>
<proteinExistence type="predicted"/>
<feature type="region of interest" description="Disordered" evidence="1">
    <location>
        <begin position="1"/>
        <end position="49"/>
    </location>
</feature>
<feature type="compositionally biased region" description="Low complexity" evidence="1">
    <location>
        <begin position="67"/>
        <end position="76"/>
    </location>
</feature>
<evidence type="ECO:0000313" key="3">
    <source>
        <dbReference type="Proteomes" id="UP000499080"/>
    </source>
</evidence>
<evidence type="ECO:0000256" key="1">
    <source>
        <dbReference type="SAM" id="MobiDB-lite"/>
    </source>
</evidence>
<organism evidence="2 3">
    <name type="scientific">Araneus ventricosus</name>
    <name type="common">Orbweaver spider</name>
    <name type="synonym">Epeira ventricosa</name>
    <dbReference type="NCBI Taxonomy" id="182803"/>
    <lineage>
        <taxon>Eukaryota</taxon>
        <taxon>Metazoa</taxon>
        <taxon>Ecdysozoa</taxon>
        <taxon>Arthropoda</taxon>
        <taxon>Chelicerata</taxon>
        <taxon>Arachnida</taxon>
        <taxon>Araneae</taxon>
        <taxon>Araneomorphae</taxon>
        <taxon>Entelegynae</taxon>
        <taxon>Araneoidea</taxon>
        <taxon>Araneidae</taxon>
        <taxon>Araneus</taxon>
    </lineage>
</organism>